<feature type="compositionally biased region" description="Pro residues" evidence="8">
    <location>
        <begin position="391"/>
        <end position="422"/>
    </location>
</feature>
<dbReference type="RefSeq" id="XP_049261946.1">
    <property type="nucleotide sequence ID" value="XM_049408765.1"/>
</dbReference>
<dbReference type="EMBL" id="JAGSYN010000214">
    <property type="protein sequence ID" value="KAG7661713.1"/>
    <property type="molecule type" value="Genomic_DNA"/>
</dbReference>
<proteinExistence type="inferred from homology"/>
<dbReference type="PROSITE" id="PS50303">
    <property type="entry name" value="PUM_HD"/>
    <property type="match status" value="1"/>
</dbReference>
<feature type="region of interest" description="Disordered" evidence="8">
    <location>
        <begin position="386"/>
        <end position="486"/>
    </location>
</feature>
<feature type="repeat" description="Pumilio" evidence="7">
    <location>
        <begin position="543"/>
        <end position="578"/>
    </location>
</feature>
<dbReference type="GO" id="GO:0000288">
    <property type="term" value="P:nuclear-transcribed mRNA catabolic process, deadenylation-dependent decay"/>
    <property type="evidence" value="ECO:0007669"/>
    <property type="project" value="TreeGrafter"/>
</dbReference>
<feature type="domain" description="PUM-HD" evidence="9">
    <location>
        <begin position="486"/>
        <end position="838"/>
    </location>
</feature>
<accession>A0A8J5UF38</accession>
<evidence type="ECO:0000256" key="7">
    <source>
        <dbReference type="PROSITE-ProRule" id="PRU00317"/>
    </source>
</evidence>
<dbReference type="InterPro" id="IPR001313">
    <property type="entry name" value="Pumilio_RNA-bd_rpt"/>
</dbReference>
<dbReference type="OrthoDB" id="668540at2759"/>
<gene>
    <name evidence="10" type="ORF">J8A68_004771</name>
</gene>
<dbReference type="CDD" id="cd07920">
    <property type="entry name" value="Pumilio"/>
    <property type="match status" value="1"/>
</dbReference>
<dbReference type="FunFam" id="1.25.10.10:FF:000004">
    <property type="entry name" value="Pumilio homolog 1 isoform 2"/>
    <property type="match status" value="1"/>
</dbReference>
<evidence type="ECO:0000313" key="10">
    <source>
        <dbReference type="EMBL" id="KAG7661713.1"/>
    </source>
</evidence>
<feature type="repeat" description="Pumilio" evidence="7">
    <location>
        <begin position="507"/>
        <end position="542"/>
    </location>
</feature>
<dbReference type="PANTHER" id="PTHR12537">
    <property type="entry name" value="RNA BINDING PROTEIN PUMILIO-RELATED"/>
    <property type="match status" value="1"/>
</dbReference>
<dbReference type="Pfam" id="PF00806">
    <property type="entry name" value="PUF"/>
    <property type="match status" value="8"/>
</dbReference>
<feature type="repeat" description="Pumilio" evidence="7">
    <location>
        <begin position="579"/>
        <end position="614"/>
    </location>
</feature>
<feature type="repeat" description="Pumilio" evidence="7">
    <location>
        <begin position="688"/>
        <end position="723"/>
    </location>
</feature>
<keyword evidence="3" id="KW-0677">Repeat</keyword>
<dbReference type="InterPro" id="IPR033712">
    <property type="entry name" value="Pumilio_RNA-bd"/>
</dbReference>
<keyword evidence="2" id="KW-0963">Cytoplasm</keyword>
<evidence type="ECO:0000256" key="8">
    <source>
        <dbReference type="SAM" id="MobiDB-lite"/>
    </source>
</evidence>
<feature type="repeat" description="Pumilio" evidence="7">
    <location>
        <begin position="615"/>
        <end position="651"/>
    </location>
</feature>
<dbReference type="GO" id="GO:0005737">
    <property type="term" value="C:cytoplasm"/>
    <property type="evidence" value="ECO:0007669"/>
    <property type="project" value="UniProtKB-SubCell"/>
</dbReference>
<evidence type="ECO:0000256" key="1">
    <source>
        <dbReference type="ARBA" id="ARBA00004496"/>
    </source>
</evidence>
<feature type="compositionally biased region" description="Pro residues" evidence="8">
    <location>
        <begin position="289"/>
        <end position="305"/>
    </location>
</feature>
<dbReference type="SMART" id="SM00025">
    <property type="entry name" value="Pumilio"/>
    <property type="match status" value="8"/>
</dbReference>
<comment type="subcellular location">
    <subcellularLocation>
        <location evidence="1">Cytoplasm</location>
    </subcellularLocation>
</comment>
<evidence type="ECO:0000313" key="11">
    <source>
        <dbReference type="Proteomes" id="UP000694255"/>
    </source>
</evidence>
<feature type="region of interest" description="Disordered" evidence="8">
    <location>
        <begin position="250"/>
        <end position="357"/>
    </location>
</feature>
<dbReference type="GeneID" id="73471571"/>
<protein>
    <recommendedName>
        <fullName evidence="6">Pumilio homology domain family member 3</fullName>
    </recommendedName>
</protein>
<evidence type="ECO:0000256" key="6">
    <source>
        <dbReference type="ARBA" id="ARBA00081811"/>
    </source>
</evidence>
<evidence type="ECO:0000259" key="9">
    <source>
        <dbReference type="PROSITE" id="PS50303"/>
    </source>
</evidence>
<evidence type="ECO:0000256" key="3">
    <source>
        <dbReference type="ARBA" id="ARBA00022737"/>
    </source>
</evidence>
<organism evidence="10 11">
    <name type="scientific">[Candida] subhashii</name>
    <dbReference type="NCBI Taxonomy" id="561895"/>
    <lineage>
        <taxon>Eukaryota</taxon>
        <taxon>Fungi</taxon>
        <taxon>Dikarya</taxon>
        <taxon>Ascomycota</taxon>
        <taxon>Saccharomycotina</taxon>
        <taxon>Pichiomycetes</taxon>
        <taxon>Debaryomycetaceae</taxon>
        <taxon>Spathaspora</taxon>
    </lineage>
</organism>
<comment type="similarity">
    <text evidence="5">Belongs to the PUF3 family.</text>
</comment>
<feature type="compositionally biased region" description="Pro residues" evidence="8">
    <location>
        <begin position="253"/>
        <end position="262"/>
    </location>
</feature>
<feature type="repeat" description="Pumilio" evidence="7">
    <location>
        <begin position="771"/>
        <end position="810"/>
    </location>
</feature>
<feature type="compositionally biased region" description="Basic and acidic residues" evidence="8">
    <location>
        <begin position="339"/>
        <end position="357"/>
    </location>
</feature>
<feature type="repeat" description="Pumilio" evidence="7">
    <location>
        <begin position="652"/>
        <end position="687"/>
    </location>
</feature>
<evidence type="ECO:0000256" key="2">
    <source>
        <dbReference type="ARBA" id="ARBA00022490"/>
    </source>
</evidence>
<name>A0A8J5UF38_9ASCO</name>
<evidence type="ECO:0000256" key="5">
    <source>
        <dbReference type="ARBA" id="ARBA00060736"/>
    </source>
</evidence>
<dbReference type="Proteomes" id="UP000694255">
    <property type="component" value="Unassembled WGS sequence"/>
</dbReference>
<dbReference type="PROSITE" id="PS50302">
    <property type="entry name" value="PUM"/>
    <property type="match status" value="8"/>
</dbReference>
<dbReference type="GO" id="GO:0003730">
    <property type="term" value="F:mRNA 3'-UTR binding"/>
    <property type="evidence" value="ECO:0007669"/>
    <property type="project" value="TreeGrafter"/>
</dbReference>
<keyword evidence="4" id="KW-0694">RNA-binding</keyword>
<dbReference type="InterPro" id="IPR033133">
    <property type="entry name" value="PUM-HD"/>
</dbReference>
<feature type="repeat" description="Pumilio" evidence="7">
    <location>
        <begin position="724"/>
        <end position="759"/>
    </location>
</feature>
<evidence type="ECO:0000256" key="4">
    <source>
        <dbReference type="ARBA" id="ARBA00022884"/>
    </source>
</evidence>
<keyword evidence="11" id="KW-1185">Reference proteome</keyword>
<reference evidence="10 11" key="1">
    <citation type="journal article" date="2021" name="DNA Res.">
        <title>Genome analysis of Candida subhashii reveals its hybrid nature and dual mitochondrial genome conformations.</title>
        <authorList>
            <person name="Mixao V."/>
            <person name="Hegedusova E."/>
            <person name="Saus E."/>
            <person name="Pryszcz L.P."/>
            <person name="Cillingova A."/>
            <person name="Nosek J."/>
            <person name="Gabaldon T."/>
        </authorList>
    </citation>
    <scope>NUCLEOTIDE SEQUENCE [LARGE SCALE GENOMIC DNA]</scope>
    <source>
        <strain evidence="10 11">CBS 10753</strain>
    </source>
</reference>
<dbReference type="PANTHER" id="PTHR12537:SF12">
    <property type="entry name" value="MATERNAL PROTEIN PUMILIO"/>
    <property type="match status" value="1"/>
</dbReference>
<feature type="compositionally biased region" description="Polar residues" evidence="8">
    <location>
        <begin position="435"/>
        <end position="453"/>
    </location>
</feature>
<comment type="caution">
    <text evidence="10">The sequence shown here is derived from an EMBL/GenBank/DDBJ whole genome shotgun (WGS) entry which is preliminary data.</text>
</comment>
<sequence>MPSETIWSSTSTSPMQSNVTLNPQYKSVLDQVDPEVAKLFTNSNPLDSLNAAGASSSERRFSFNDGSDIDSNNLFGLKRGAFSAITAPVANTNNNNNNPNGKRINFGTASISGGITSRHPPQDSFLQKFSAVADATREIELGKLTLSDSPSRRTSFNENIKSIGVLSSPHGSLNENLNMPAPRSSRHQSISDKIDHYNNSSPIQTTAALSVNSDLNSNGGDQTANATQRFWNPAAATSFTPSSYNYFMDNGLPVPPPPPPQGPHLQGAVPPPPPPPQGFYRPGTNMMPPISPPPPFMIPSPPPQFMDPGLYNMMAYGSFPPVQQQQQQSEDTEEGNEVPTDKNQDEDKKDEQLKEKSSINVTGGIGLMNRQFSPASFMFQPFNPYSMYQQSPPPPPPPGQVPSGPVPPQTRMSPPPPHPPIPQASGPVPAAVAQSERTSNRTNTPPQSSGNGNQKRKGGSGLASTKGNKSSTPGGSGTGGGGNHIYRSPLLEEVRSNPKDKEFYLKDIYGHAIEFTKDQHGSRFIQTKLPQASDEEKEVIFNEIRDIAYELMTDVFGNYVIQKYFEFGTKTQKQVLLEQMLGHIYELSLQMYGCRVVQRALEAIELDGQIKIIEELRDHILVCSKDQNGNHVIQKSIEMIKPFNKIRFILTSLDSQIYHLSTHPYGCRVIQRLLEFSSLEDQKAILDELNRFIFYLIQDQYGNYVMQHILEHGKPDEREEILKVVLGSVVNFSKHKFASNVIEKCIKFGDVAQRKRILNEVMLDNLDYKVELVSDDSPLALMMKDQYANYVIQKLVEAFDGKSEEKRILVTKLRQYLKQISSKNNYGKHLASVEKMIIVAETALDEAR</sequence>
<feature type="compositionally biased region" description="Low complexity" evidence="8">
    <location>
        <begin position="464"/>
        <end position="473"/>
    </location>
</feature>
<dbReference type="AlphaFoldDB" id="A0A8J5UF38"/>
<feature type="compositionally biased region" description="Gly residues" evidence="8">
    <location>
        <begin position="474"/>
        <end position="483"/>
    </location>
</feature>